<protein>
    <submittedName>
        <fullName evidence="2">Synaptotagmin-C</fullName>
    </submittedName>
</protein>
<dbReference type="EMBL" id="JAHWGI010000293">
    <property type="protein sequence ID" value="KAK3912470.1"/>
    <property type="molecule type" value="Genomic_DNA"/>
</dbReference>
<organism evidence="2 3">
    <name type="scientific">Frankliniella fusca</name>
    <dbReference type="NCBI Taxonomy" id="407009"/>
    <lineage>
        <taxon>Eukaryota</taxon>
        <taxon>Metazoa</taxon>
        <taxon>Ecdysozoa</taxon>
        <taxon>Arthropoda</taxon>
        <taxon>Hexapoda</taxon>
        <taxon>Insecta</taxon>
        <taxon>Pterygota</taxon>
        <taxon>Neoptera</taxon>
        <taxon>Paraneoptera</taxon>
        <taxon>Thysanoptera</taxon>
        <taxon>Terebrantia</taxon>
        <taxon>Thripoidea</taxon>
        <taxon>Thripidae</taxon>
        <taxon>Frankliniella</taxon>
    </lineage>
</organism>
<sequence length="155" mass="16450">MAIPFQLPREGGEDLQDLDRLLSDLFAVLARILAQRGQAEPGGRLTIRRPQLRLQVTDEEVDFELTSSEDSASDSSAPPSPTSPTAPVAIPDLVSGLPAAAAPGAAPEQQVTAAVPPPARSRTRKPRSSPRKARSGHRGKKELTRTPSTRANTAC</sequence>
<proteinExistence type="predicted"/>
<gene>
    <name evidence="2" type="ORF">KUF71_022040</name>
</gene>
<feature type="compositionally biased region" description="Low complexity" evidence="1">
    <location>
        <begin position="66"/>
        <end position="77"/>
    </location>
</feature>
<reference evidence="2" key="1">
    <citation type="submission" date="2021-07" db="EMBL/GenBank/DDBJ databases">
        <authorList>
            <person name="Catto M.A."/>
            <person name="Jacobson A."/>
            <person name="Kennedy G."/>
            <person name="Labadie P."/>
            <person name="Hunt B.G."/>
            <person name="Srinivasan R."/>
        </authorList>
    </citation>
    <scope>NUCLEOTIDE SEQUENCE</scope>
    <source>
        <strain evidence="2">PL_HMW_Pooled</strain>
        <tissue evidence="2">Head</tissue>
    </source>
</reference>
<feature type="compositionally biased region" description="Basic residues" evidence="1">
    <location>
        <begin position="121"/>
        <end position="140"/>
    </location>
</feature>
<dbReference type="Proteomes" id="UP001219518">
    <property type="component" value="Unassembled WGS sequence"/>
</dbReference>
<feature type="region of interest" description="Disordered" evidence="1">
    <location>
        <begin position="61"/>
        <end position="155"/>
    </location>
</feature>
<accession>A0AAE1LAM6</accession>
<evidence type="ECO:0000313" key="3">
    <source>
        <dbReference type="Proteomes" id="UP001219518"/>
    </source>
</evidence>
<evidence type="ECO:0000313" key="2">
    <source>
        <dbReference type="EMBL" id="KAK3912470.1"/>
    </source>
</evidence>
<feature type="compositionally biased region" description="Polar residues" evidence="1">
    <location>
        <begin position="145"/>
        <end position="155"/>
    </location>
</feature>
<evidence type="ECO:0000256" key="1">
    <source>
        <dbReference type="SAM" id="MobiDB-lite"/>
    </source>
</evidence>
<name>A0AAE1LAM6_9NEOP</name>
<feature type="compositionally biased region" description="Low complexity" evidence="1">
    <location>
        <begin position="98"/>
        <end position="107"/>
    </location>
</feature>
<keyword evidence="3" id="KW-1185">Reference proteome</keyword>
<reference evidence="2" key="2">
    <citation type="journal article" date="2023" name="BMC Genomics">
        <title>Pest status, molecular evolution, and epigenetic factors derived from the genome assembly of Frankliniella fusca, a thysanopteran phytovirus vector.</title>
        <authorList>
            <person name="Catto M.A."/>
            <person name="Labadie P.E."/>
            <person name="Jacobson A.L."/>
            <person name="Kennedy G.G."/>
            <person name="Srinivasan R."/>
            <person name="Hunt B.G."/>
        </authorList>
    </citation>
    <scope>NUCLEOTIDE SEQUENCE</scope>
    <source>
        <strain evidence="2">PL_HMW_Pooled</strain>
    </source>
</reference>
<comment type="caution">
    <text evidence="2">The sequence shown here is derived from an EMBL/GenBank/DDBJ whole genome shotgun (WGS) entry which is preliminary data.</text>
</comment>
<dbReference type="AlphaFoldDB" id="A0AAE1LAM6"/>